<feature type="compositionally biased region" description="Low complexity" evidence="1">
    <location>
        <begin position="82"/>
        <end position="98"/>
    </location>
</feature>
<feature type="non-terminal residue" evidence="3">
    <location>
        <position position="98"/>
    </location>
</feature>
<proteinExistence type="predicted"/>
<accession>A0A2V4NSS1</accession>
<keyword evidence="2" id="KW-0812">Transmembrane</keyword>
<comment type="caution">
    <text evidence="3">The sequence shown here is derived from an EMBL/GenBank/DDBJ whole genome shotgun (WGS) entry which is preliminary data.</text>
</comment>
<sequence length="98" mass="9848">MTQRESTPAAASRAAERLEPAPLPHGRHGRPKPVGGQLRLPAIKVSGAAMAMSTVVGISIATTWLISAQQRAASGVRMSTVGATPTEPGGTAPATAPA</sequence>
<name>A0A2V4NSS1_9ACTN</name>
<evidence type="ECO:0000256" key="1">
    <source>
        <dbReference type="SAM" id="MobiDB-lite"/>
    </source>
</evidence>
<reference evidence="3 4" key="1">
    <citation type="submission" date="2018-03" db="EMBL/GenBank/DDBJ databases">
        <title>Bioinformatic expansion and discovery of thiopeptide antibiotics.</title>
        <authorList>
            <person name="Schwalen C.J."/>
            <person name="Hudson G.A."/>
            <person name="Mitchell D.A."/>
        </authorList>
    </citation>
    <scope>NUCLEOTIDE SEQUENCE [LARGE SCALE GENOMIC DNA]</scope>
    <source>
        <strain evidence="3 4">ATCC 21389</strain>
    </source>
</reference>
<dbReference type="Proteomes" id="UP000248039">
    <property type="component" value="Unassembled WGS sequence"/>
</dbReference>
<organism evidence="3 4">
    <name type="scientific">Streptomyces tateyamensis</name>
    <dbReference type="NCBI Taxonomy" id="565073"/>
    <lineage>
        <taxon>Bacteria</taxon>
        <taxon>Bacillati</taxon>
        <taxon>Actinomycetota</taxon>
        <taxon>Actinomycetes</taxon>
        <taxon>Kitasatosporales</taxon>
        <taxon>Streptomycetaceae</taxon>
        <taxon>Streptomyces</taxon>
    </lineage>
</organism>
<dbReference type="RefSeq" id="WP_146259320.1">
    <property type="nucleotide sequence ID" value="NZ_PYBW01000237.1"/>
</dbReference>
<keyword evidence="2" id="KW-1133">Transmembrane helix</keyword>
<evidence type="ECO:0000256" key="2">
    <source>
        <dbReference type="SAM" id="Phobius"/>
    </source>
</evidence>
<dbReference type="OrthoDB" id="4325733at2"/>
<dbReference type="AlphaFoldDB" id="A0A2V4NSS1"/>
<feature type="region of interest" description="Disordered" evidence="1">
    <location>
        <begin position="78"/>
        <end position="98"/>
    </location>
</feature>
<gene>
    <name evidence="3" type="ORF">C7C46_33015</name>
</gene>
<keyword evidence="4" id="KW-1185">Reference proteome</keyword>
<dbReference type="EMBL" id="PYBW01000237">
    <property type="protein sequence ID" value="PYC64278.1"/>
    <property type="molecule type" value="Genomic_DNA"/>
</dbReference>
<feature type="transmembrane region" description="Helical" evidence="2">
    <location>
        <begin position="48"/>
        <end position="68"/>
    </location>
</feature>
<evidence type="ECO:0000313" key="4">
    <source>
        <dbReference type="Proteomes" id="UP000248039"/>
    </source>
</evidence>
<feature type="region of interest" description="Disordered" evidence="1">
    <location>
        <begin position="1"/>
        <end position="37"/>
    </location>
</feature>
<protein>
    <submittedName>
        <fullName evidence="3">Uncharacterized protein</fullName>
    </submittedName>
</protein>
<evidence type="ECO:0000313" key="3">
    <source>
        <dbReference type="EMBL" id="PYC64278.1"/>
    </source>
</evidence>
<keyword evidence="2" id="KW-0472">Membrane</keyword>